<feature type="transmembrane region" description="Helical" evidence="1">
    <location>
        <begin position="33"/>
        <end position="55"/>
    </location>
</feature>
<protein>
    <recommendedName>
        <fullName evidence="4">Glycerophosphoryl diester phosphodiesterase membrane domain-containing protein</fullName>
    </recommendedName>
</protein>
<feature type="transmembrane region" description="Helical" evidence="1">
    <location>
        <begin position="102"/>
        <end position="124"/>
    </location>
</feature>
<keyword evidence="1" id="KW-0812">Transmembrane</keyword>
<comment type="caution">
    <text evidence="2">The sequence shown here is derived from an EMBL/GenBank/DDBJ whole genome shotgun (WGS) entry which is preliminary data.</text>
</comment>
<feature type="transmembrane region" description="Helical" evidence="1">
    <location>
        <begin position="202"/>
        <end position="227"/>
    </location>
</feature>
<evidence type="ECO:0008006" key="4">
    <source>
        <dbReference type="Google" id="ProtNLM"/>
    </source>
</evidence>
<dbReference type="Proteomes" id="UP000700706">
    <property type="component" value="Unassembled WGS sequence"/>
</dbReference>
<dbReference type="AlphaFoldDB" id="A0A952FMC9"/>
<name>A0A952FMC9_9PROT</name>
<keyword evidence="1" id="KW-0472">Membrane</keyword>
<evidence type="ECO:0000313" key="3">
    <source>
        <dbReference type="Proteomes" id="UP000700706"/>
    </source>
</evidence>
<keyword evidence="1" id="KW-1133">Transmembrane helix</keyword>
<evidence type="ECO:0000313" key="2">
    <source>
        <dbReference type="EMBL" id="MBW8725830.1"/>
    </source>
</evidence>
<feature type="transmembrane region" description="Helical" evidence="1">
    <location>
        <begin position="130"/>
        <end position="152"/>
    </location>
</feature>
<dbReference type="EMBL" id="JAEKLZ010000187">
    <property type="protein sequence ID" value="MBW8725830.1"/>
    <property type="molecule type" value="Genomic_DNA"/>
</dbReference>
<evidence type="ECO:0000256" key="1">
    <source>
        <dbReference type="SAM" id="Phobius"/>
    </source>
</evidence>
<feature type="transmembrane region" description="Helical" evidence="1">
    <location>
        <begin position="67"/>
        <end position="90"/>
    </location>
</feature>
<gene>
    <name evidence="2" type="ORF">JF625_11840</name>
</gene>
<organism evidence="2 3">
    <name type="scientific">Inquilinus limosus</name>
    <dbReference type="NCBI Taxonomy" id="171674"/>
    <lineage>
        <taxon>Bacteria</taxon>
        <taxon>Pseudomonadati</taxon>
        <taxon>Pseudomonadota</taxon>
        <taxon>Alphaproteobacteria</taxon>
        <taxon>Rhodospirillales</taxon>
        <taxon>Rhodospirillaceae</taxon>
        <taxon>Inquilinus</taxon>
    </lineage>
</organism>
<reference evidence="2" key="1">
    <citation type="submission" date="2020-06" db="EMBL/GenBank/DDBJ databases">
        <title>Stable isotope informed genome-resolved metagenomics uncovers potential trophic interactions in rhizosphere soil.</title>
        <authorList>
            <person name="Starr E.P."/>
            <person name="Shi S."/>
            <person name="Blazewicz S.J."/>
            <person name="Koch B.J."/>
            <person name="Probst A.J."/>
            <person name="Hungate B.A."/>
            <person name="Pett-Ridge J."/>
            <person name="Firestone M.K."/>
            <person name="Banfield J.F."/>
        </authorList>
    </citation>
    <scope>NUCLEOTIDE SEQUENCE</scope>
    <source>
        <strain evidence="2">YM_69_17</strain>
    </source>
</reference>
<sequence length="248" mass="26123">MVDPSMAAPSRGVGDFRVGDALSRSFEIFSRHFGAFLVLALVSNLPVFLYLFGLIQGVFTGNQGTVAGISGFLGFLGSLIANGAILYGVVQRLRNQSFTVGNCLAIGVGVMLPILGVSIVVGVLTMLGMILLIVPGIMVFCAYYVAVPACVVERQGVFASLSRSGFLTKGYRWRIFGIAIVLVIASAIVQAIAEAILGAMGLYIAVFGPLVLTSVVSAFGAVVNGVVYYQLRVAKEGVDIEEIARVFD</sequence>
<proteinExistence type="predicted"/>
<accession>A0A952FMC9</accession>
<feature type="transmembrane region" description="Helical" evidence="1">
    <location>
        <begin position="173"/>
        <end position="196"/>
    </location>
</feature>